<keyword evidence="2" id="KW-0238">DNA-binding</keyword>
<name>A0A0D6P9R8_9PROT</name>
<dbReference type="InterPro" id="IPR028978">
    <property type="entry name" value="Chorismate_lyase_/UTRA_dom_sf"/>
</dbReference>
<feature type="domain" description="HTH gntR-type" evidence="4">
    <location>
        <begin position="7"/>
        <end position="75"/>
    </location>
</feature>
<dbReference type="GO" id="GO:0003700">
    <property type="term" value="F:DNA-binding transcription factor activity"/>
    <property type="evidence" value="ECO:0007669"/>
    <property type="project" value="InterPro"/>
</dbReference>
<dbReference type="Pfam" id="PF07702">
    <property type="entry name" value="UTRA"/>
    <property type="match status" value="1"/>
</dbReference>
<dbReference type="OrthoDB" id="7173258at2"/>
<evidence type="ECO:0000256" key="3">
    <source>
        <dbReference type="ARBA" id="ARBA00023163"/>
    </source>
</evidence>
<dbReference type="SMART" id="SM00866">
    <property type="entry name" value="UTRA"/>
    <property type="match status" value="1"/>
</dbReference>
<dbReference type="GO" id="GO:0003677">
    <property type="term" value="F:DNA binding"/>
    <property type="evidence" value="ECO:0007669"/>
    <property type="project" value="UniProtKB-KW"/>
</dbReference>
<comment type="caution">
    <text evidence="5">The sequence shown here is derived from an EMBL/GenBank/DDBJ whole genome shotgun (WGS) entry which is preliminary data.</text>
</comment>
<dbReference type="SUPFAM" id="SSF64288">
    <property type="entry name" value="Chorismate lyase-like"/>
    <property type="match status" value="1"/>
</dbReference>
<organism evidence="5 6">
    <name type="scientific">Acidisphaera rubrifaciens HS-AP3</name>
    <dbReference type="NCBI Taxonomy" id="1231350"/>
    <lineage>
        <taxon>Bacteria</taxon>
        <taxon>Pseudomonadati</taxon>
        <taxon>Pseudomonadota</taxon>
        <taxon>Alphaproteobacteria</taxon>
        <taxon>Acetobacterales</taxon>
        <taxon>Acetobacteraceae</taxon>
        <taxon>Acidisphaera</taxon>
    </lineage>
</organism>
<dbReference type="InterPro" id="IPR011663">
    <property type="entry name" value="UTRA"/>
</dbReference>
<evidence type="ECO:0000313" key="6">
    <source>
        <dbReference type="Proteomes" id="UP000032680"/>
    </source>
</evidence>
<evidence type="ECO:0000256" key="2">
    <source>
        <dbReference type="ARBA" id="ARBA00023125"/>
    </source>
</evidence>
<gene>
    <name evidence="5" type="ORF">Asru_0985_01</name>
</gene>
<dbReference type="InterPro" id="IPR050679">
    <property type="entry name" value="Bact_HTH_transcr_reg"/>
</dbReference>
<dbReference type="SUPFAM" id="SSF46785">
    <property type="entry name" value="Winged helix' DNA-binding domain"/>
    <property type="match status" value="1"/>
</dbReference>
<reference evidence="5 6" key="1">
    <citation type="submission" date="2012-11" db="EMBL/GenBank/DDBJ databases">
        <title>Whole genome sequence of Acidisphaera rubrifaciens HS-AP3.</title>
        <authorList>
            <person name="Azuma Y."/>
            <person name="Higashiura N."/>
            <person name="Hirakawa H."/>
            <person name="Matsushita K."/>
        </authorList>
    </citation>
    <scope>NUCLEOTIDE SEQUENCE [LARGE SCALE GENOMIC DNA]</scope>
    <source>
        <strain evidence="5 6">HS-AP3</strain>
    </source>
</reference>
<dbReference type="RefSeq" id="WP_048863294.1">
    <property type="nucleotide sequence ID" value="NZ_BANB01000980.1"/>
</dbReference>
<evidence type="ECO:0000256" key="1">
    <source>
        <dbReference type="ARBA" id="ARBA00023015"/>
    </source>
</evidence>
<keyword evidence="3" id="KW-0804">Transcription</keyword>
<keyword evidence="1" id="KW-0805">Transcription regulation</keyword>
<dbReference type="PANTHER" id="PTHR44846:SF1">
    <property type="entry name" value="MANNOSYL-D-GLYCERATE TRANSPORT_METABOLISM SYSTEM REPRESSOR MNGR-RELATED"/>
    <property type="match status" value="1"/>
</dbReference>
<keyword evidence="6" id="KW-1185">Reference proteome</keyword>
<evidence type="ECO:0000259" key="4">
    <source>
        <dbReference type="PROSITE" id="PS50949"/>
    </source>
</evidence>
<dbReference type="CDD" id="cd07377">
    <property type="entry name" value="WHTH_GntR"/>
    <property type="match status" value="1"/>
</dbReference>
<dbReference type="InterPro" id="IPR036388">
    <property type="entry name" value="WH-like_DNA-bd_sf"/>
</dbReference>
<dbReference type="InterPro" id="IPR036390">
    <property type="entry name" value="WH_DNA-bd_sf"/>
</dbReference>
<dbReference type="AlphaFoldDB" id="A0A0D6P9R8"/>
<accession>A0A0D6P9R8</accession>
<protein>
    <submittedName>
        <fullName evidence="5">Transcriptional regulator GntR</fullName>
    </submittedName>
</protein>
<dbReference type="GO" id="GO:0045892">
    <property type="term" value="P:negative regulation of DNA-templated transcription"/>
    <property type="evidence" value="ECO:0007669"/>
    <property type="project" value="TreeGrafter"/>
</dbReference>
<dbReference type="PROSITE" id="PS50949">
    <property type="entry name" value="HTH_GNTR"/>
    <property type="match status" value="1"/>
</dbReference>
<dbReference type="Gene3D" id="3.40.1410.10">
    <property type="entry name" value="Chorismate lyase-like"/>
    <property type="match status" value="1"/>
</dbReference>
<dbReference type="Proteomes" id="UP000032680">
    <property type="component" value="Unassembled WGS sequence"/>
</dbReference>
<dbReference type="SMART" id="SM00345">
    <property type="entry name" value="HTH_GNTR"/>
    <property type="match status" value="1"/>
</dbReference>
<dbReference type="Pfam" id="PF00392">
    <property type="entry name" value="GntR"/>
    <property type="match status" value="1"/>
</dbReference>
<sequence>MNPQPGPPMYAAVEASLAGEIARGAWAVGARLPAEGALMARFGVSRTTLRRAMQNLAARGLIEVRHGTGTYVAPPRLTQELTELTGFVEDMTALGRVATARLIDHAEVAADADVARALALPQGTTVTRIRRVRLADGVALSYDVTWLPTGIGARIVDHDLAAEPIFRLLEERYGLALIDAEYCLEAAAADAATAAALSVAVGSPIMRIERTTRTTGGQPVDHEVLHYRGDLIRFATRLARRRPAAG</sequence>
<dbReference type="InterPro" id="IPR000524">
    <property type="entry name" value="Tscrpt_reg_HTH_GntR"/>
</dbReference>
<proteinExistence type="predicted"/>
<dbReference type="PANTHER" id="PTHR44846">
    <property type="entry name" value="MANNOSYL-D-GLYCERATE TRANSPORT/METABOLISM SYSTEM REPRESSOR MNGR-RELATED"/>
    <property type="match status" value="1"/>
</dbReference>
<dbReference type="Gene3D" id="1.10.10.10">
    <property type="entry name" value="Winged helix-like DNA-binding domain superfamily/Winged helix DNA-binding domain"/>
    <property type="match status" value="1"/>
</dbReference>
<dbReference type="EMBL" id="BANB01000980">
    <property type="protein sequence ID" value="GAN78510.1"/>
    <property type="molecule type" value="Genomic_DNA"/>
</dbReference>
<dbReference type="PRINTS" id="PR00035">
    <property type="entry name" value="HTHGNTR"/>
</dbReference>
<evidence type="ECO:0000313" key="5">
    <source>
        <dbReference type="EMBL" id="GAN78510.1"/>
    </source>
</evidence>